<gene>
    <name evidence="4" type="ORF">BJZ21_003647</name>
</gene>
<reference evidence="4 5" key="1">
    <citation type="submission" date="2020-07" db="EMBL/GenBank/DDBJ databases">
        <title>Sequencing the genomes of 1000 actinobacteria strains.</title>
        <authorList>
            <person name="Klenk H.-P."/>
        </authorList>
    </citation>
    <scope>NUCLEOTIDE SEQUENCE [LARGE SCALE GENOMIC DNA]</scope>
    <source>
        <strain evidence="4 5">DSM 21350</strain>
    </source>
</reference>
<dbReference type="Proteomes" id="UP000535511">
    <property type="component" value="Unassembled WGS sequence"/>
</dbReference>
<dbReference type="EC" id="3.4.16.4" evidence="4"/>
<dbReference type="GO" id="GO:0006508">
    <property type="term" value="P:proteolysis"/>
    <property type="evidence" value="ECO:0007669"/>
    <property type="project" value="InterPro"/>
</dbReference>
<sequence length="477" mass="48564">MARRDPRHVGRTGRGGDRWLHLLPVLLVLGVLAATAVVWQLDGEAGAPAGPLSVPPPAGVTLPPAAVPSPVADPVAATALDARSVRRALAHDLDDRELGSHVRALVTPLDGGDPAFVSGHGVATPASTMKLLTTTAALATMGPDHTFTTRVVDQGAGRIVLVGGGDPYLASRPAGGTAYPPRADVVTLARRTADALAQAGEKRVRLGYDNTLFSGPAVDPHWPADYIPDGVVAPISALWVDEGRPASGFGRVADPARAAADAFAAALVRAGIHVTGRPRPQRAAADAPTLATVESAPLSEIVEEILTVSDNEGAEVLGHHVGLATGGEGSFRDGARGVERTLSGLGVPLTGARIHDGSGLSRQDRLDPATLAAVLVLAADPAHPDLRAVVTGLPVAGFTGSLTSRFDQADPVADGHVRAKTGTLSGVSALAGITTDLDGDPMVFVLMADRIRLQDTLGARAALDDLAAGLADCHCGG</sequence>
<evidence type="ECO:0000313" key="5">
    <source>
        <dbReference type="Proteomes" id="UP000535511"/>
    </source>
</evidence>
<dbReference type="InterPro" id="IPR012338">
    <property type="entry name" value="Beta-lactam/transpept-like"/>
</dbReference>
<organism evidence="4 5">
    <name type="scientific">Nocardioides panaciterrulae</name>
    <dbReference type="NCBI Taxonomy" id="661492"/>
    <lineage>
        <taxon>Bacteria</taxon>
        <taxon>Bacillati</taxon>
        <taxon>Actinomycetota</taxon>
        <taxon>Actinomycetes</taxon>
        <taxon>Propionibacteriales</taxon>
        <taxon>Nocardioidaceae</taxon>
        <taxon>Nocardioides</taxon>
    </lineage>
</organism>
<keyword evidence="2 4" id="KW-0378">Hydrolase</keyword>
<dbReference type="PANTHER" id="PTHR30023">
    <property type="entry name" value="D-ALANYL-D-ALANINE CARBOXYPEPTIDASE"/>
    <property type="match status" value="1"/>
</dbReference>
<evidence type="ECO:0000256" key="3">
    <source>
        <dbReference type="SAM" id="Phobius"/>
    </source>
</evidence>
<dbReference type="Pfam" id="PF02113">
    <property type="entry name" value="Peptidase_S13"/>
    <property type="match status" value="2"/>
</dbReference>
<dbReference type="PANTHER" id="PTHR30023:SF0">
    <property type="entry name" value="PENICILLIN-SENSITIVE CARBOXYPEPTIDASE A"/>
    <property type="match status" value="1"/>
</dbReference>
<keyword evidence="4" id="KW-0645">Protease</keyword>
<keyword evidence="3" id="KW-0812">Transmembrane</keyword>
<name>A0A7Y9E988_9ACTN</name>
<dbReference type="InterPro" id="IPR000667">
    <property type="entry name" value="Peptidase_S13"/>
</dbReference>
<dbReference type="EMBL" id="JACCBG010000001">
    <property type="protein sequence ID" value="NYD43564.1"/>
    <property type="molecule type" value="Genomic_DNA"/>
</dbReference>
<proteinExistence type="inferred from homology"/>
<dbReference type="Gene3D" id="3.40.710.10">
    <property type="entry name" value="DD-peptidase/beta-lactamase superfamily"/>
    <property type="match status" value="2"/>
</dbReference>
<dbReference type="EC" id="3.4.21.-" evidence="4"/>
<accession>A0A7Y9E988</accession>
<dbReference type="PRINTS" id="PR00922">
    <property type="entry name" value="DADACBPTASE3"/>
</dbReference>
<keyword evidence="4" id="KW-0121">Carboxypeptidase</keyword>
<comment type="similarity">
    <text evidence="1">Belongs to the peptidase S13 family.</text>
</comment>
<evidence type="ECO:0000256" key="1">
    <source>
        <dbReference type="ARBA" id="ARBA00006096"/>
    </source>
</evidence>
<dbReference type="GO" id="GO:0009002">
    <property type="term" value="F:serine-type D-Ala-D-Ala carboxypeptidase activity"/>
    <property type="evidence" value="ECO:0007669"/>
    <property type="project" value="UniProtKB-EC"/>
</dbReference>
<dbReference type="RefSeq" id="WP_179665071.1">
    <property type="nucleotide sequence ID" value="NZ_JACCBG010000001.1"/>
</dbReference>
<evidence type="ECO:0000256" key="2">
    <source>
        <dbReference type="ARBA" id="ARBA00022801"/>
    </source>
</evidence>
<dbReference type="AlphaFoldDB" id="A0A7Y9E988"/>
<protein>
    <submittedName>
        <fullName evidence="4">D-alanyl-D-alanine carboxypeptidase/D-alanyl-D-alanine-endopeptidase (Penicillin-binding protein 4)</fullName>
        <ecNumber evidence="4">3.4.16.4</ecNumber>
        <ecNumber evidence="4">3.4.21.-</ecNumber>
    </submittedName>
</protein>
<keyword evidence="3" id="KW-0472">Membrane</keyword>
<dbReference type="SUPFAM" id="SSF56601">
    <property type="entry name" value="beta-lactamase/transpeptidase-like"/>
    <property type="match status" value="1"/>
</dbReference>
<comment type="caution">
    <text evidence="4">The sequence shown here is derived from an EMBL/GenBank/DDBJ whole genome shotgun (WGS) entry which is preliminary data.</text>
</comment>
<keyword evidence="3" id="KW-1133">Transmembrane helix</keyword>
<evidence type="ECO:0000313" key="4">
    <source>
        <dbReference type="EMBL" id="NYD43564.1"/>
    </source>
</evidence>
<dbReference type="GO" id="GO:0000270">
    <property type="term" value="P:peptidoglycan metabolic process"/>
    <property type="evidence" value="ECO:0007669"/>
    <property type="project" value="TreeGrafter"/>
</dbReference>
<dbReference type="NCBIfam" id="TIGR00666">
    <property type="entry name" value="PBP4"/>
    <property type="match status" value="1"/>
</dbReference>
<keyword evidence="5" id="KW-1185">Reference proteome</keyword>
<feature type="transmembrane region" description="Helical" evidence="3">
    <location>
        <begin position="20"/>
        <end position="41"/>
    </location>
</feature>